<feature type="transmembrane region" description="Helical" evidence="6">
    <location>
        <begin position="330"/>
        <end position="354"/>
    </location>
</feature>
<feature type="transmembrane region" description="Helical" evidence="6">
    <location>
        <begin position="294"/>
        <end position="318"/>
    </location>
</feature>
<accession>A0A317FEJ1</accession>
<dbReference type="SUPFAM" id="SSF103473">
    <property type="entry name" value="MFS general substrate transporter"/>
    <property type="match status" value="1"/>
</dbReference>
<evidence type="ECO:0000256" key="2">
    <source>
        <dbReference type="ARBA" id="ARBA00022475"/>
    </source>
</evidence>
<feature type="transmembrane region" description="Helical" evidence="6">
    <location>
        <begin position="269"/>
        <end position="288"/>
    </location>
</feature>
<dbReference type="AlphaFoldDB" id="A0A317FEJ1"/>
<dbReference type="GO" id="GO:0022857">
    <property type="term" value="F:transmembrane transporter activity"/>
    <property type="evidence" value="ECO:0007669"/>
    <property type="project" value="InterPro"/>
</dbReference>
<dbReference type="GO" id="GO:0005886">
    <property type="term" value="C:plasma membrane"/>
    <property type="evidence" value="ECO:0007669"/>
    <property type="project" value="UniProtKB-SubCell"/>
</dbReference>
<keyword evidence="2" id="KW-1003">Cell membrane</keyword>
<keyword evidence="3 6" id="KW-0812">Transmembrane</keyword>
<reference evidence="9" key="1">
    <citation type="submission" date="2018-05" db="EMBL/GenBank/DDBJ databases">
        <authorList>
            <person name="Du Z."/>
            <person name="Wang X."/>
        </authorList>
    </citation>
    <scope>NUCLEOTIDE SEQUENCE [LARGE SCALE GENOMIC DNA]</scope>
    <source>
        <strain evidence="9">CQN31</strain>
    </source>
</reference>
<dbReference type="Pfam" id="PF07690">
    <property type="entry name" value="MFS_1"/>
    <property type="match status" value="1"/>
</dbReference>
<feature type="transmembrane region" description="Helical" evidence="6">
    <location>
        <begin position="71"/>
        <end position="89"/>
    </location>
</feature>
<dbReference type="Gene3D" id="1.20.1250.20">
    <property type="entry name" value="MFS general substrate transporter like domains"/>
    <property type="match status" value="1"/>
</dbReference>
<feature type="transmembrane region" description="Helical" evidence="6">
    <location>
        <begin position="159"/>
        <end position="183"/>
    </location>
</feature>
<dbReference type="InterPro" id="IPR011701">
    <property type="entry name" value="MFS"/>
</dbReference>
<feature type="transmembrane region" description="Helical" evidence="6">
    <location>
        <begin position="360"/>
        <end position="378"/>
    </location>
</feature>
<dbReference type="InterPro" id="IPR050189">
    <property type="entry name" value="MFS_Efflux_Transporters"/>
</dbReference>
<feature type="transmembrane region" description="Helical" evidence="6">
    <location>
        <begin position="39"/>
        <end position="59"/>
    </location>
</feature>
<organism evidence="8 9">
    <name type="scientific">Falsiroseomonas bella</name>
    <dbReference type="NCBI Taxonomy" id="2184016"/>
    <lineage>
        <taxon>Bacteria</taxon>
        <taxon>Pseudomonadati</taxon>
        <taxon>Pseudomonadota</taxon>
        <taxon>Alphaproteobacteria</taxon>
        <taxon>Acetobacterales</taxon>
        <taxon>Roseomonadaceae</taxon>
        <taxon>Falsiroseomonas</taxon>
    </lineage>
</organism>
<feature type="transmembrane region" description="Helical" evidence="6">
    <location>
        <begin position="235"/>
        <end position="257"/>
    </location>
</feature>
<evidence type="ECO:0000259" key="7">
    <source>
        <dbReference type="PROSITE" id="PS50850"/>
    </source>
</evidence>
<dbReference type="PROSITE" id="PS00216">
    <property type="entry name" value="SUGAR_TRANSPORT_1"/>
    <property type="match status" value="1"/>
</dbReference>
<keyword evidence="5 6" id="KW-0472">Membrane</keyword>
<evidence type="ECO:0000313" key="9">
    <source>
        <dbReference type="Proteomes" id="UP000245765"/>
    </source>
</evidence>
<evidence type="ECO:0000256" key="1">
    <source>
        <dbReference type="ARBA" id="ARBA00004651"/>
    </source>
</evidence>
<evidence type="ECO:0000256" key="3">
    <source>
        <dbReference type="ARBA" id="ARBA00022692"/>
    </source>
</evidence>
<dbReference type="PROSITE" id="PS50850">
    <property type="entry name" value="MFS"/>
    <property type="match status" value="1"/>
</dbReference>
<dbReference type="Proteomes" id="UP000245765">
    <property type="component" value="Unassembled WGS sequence"/>
</dbReference>
<feature type="transmembrane region" description="Helical" evidence="6">
    <location>
        <begin position="204"/>
        <end position="229"/>
    </location>
</feature>
<feature type="domain" description="Major facilitator superfamily (MFS) profile" evidence="7">
    <location>
        <begin position="4"/>
        <end position="382"/>
    </location>
</feature>
<comment type="caution">
    <text evidence="8">The sequence shown here is derived from an EMBL/GenBank/DDBJ whole genome shotgun (WGS) entry which is preliminary data.</text>
</comment>
<dbReference type="PANTHER" id="PTHR43124:SF3">
    <property type="entry name" value="CHLORAMPHENICOL EFFLUX PUMP RV0191"/>
    <property type="match status" value="1"/>
</dbReference>
<dbReference type="InterPro" id="IPR005829">
    <property type="entry name" value="Sugar_transporter_CS"/>
</dbReference>
<sequence length="382" mass="38985">MPWALVAASALTFFALSSSGSSRAPFLLEMSQDLAVSLSLTANIMALNAISWGVASLVAGAWSDRVGRRPFLIGGPVALAICMVATALAQSFWAVAFWATAAGAAAGCISPTVVSEVSSRVEDRQRGRALGWTLSGQSMALLLGVPGAAWIGASIGWRGVSVCVGAMALLAALGMLLTTRRPVAQRGGGTRRRTDYRAAMTPRVLRLLTMGVAERSCYALAVTFFPTFLQTAYGLSLAGLALPLAIFALGNILGTLLGGQLADRLPNRMLTFAGAMACCGLVSLPLFLWQGGMVATAALGFAFIMAASVSRPCLMAALSNVPDEVRGTVLGLNVTSASIGWLAAAALGGLVIAAFGFAGFAPMAAGLALLGTVLALGGRRAG</sequence>
<evidence type="ECO:0000256" key="6">
    <source>
        <dbReference type="SAM" id="Phobius"/>
    </source>
</evidence>
<gene>
    <name evidence="8" type="ORF">DFH01_11845</name>
</gene>
<feature type="transmembrane region" description="Helical" evidence="6">
    <location>
        <begin position="129"/>
        <end position="153"/>
    </location>
</feature>
<keyword evidence="4 6" id="KW-1133">Transmembrane helix</keyword>
<feature type="transmembrane region" description="Helical" evidence="6">
    <location>
        <begin position="95"/>
        <end position="117"/>
    </location>
</feature>
<name>A0A317FEJ1_9PROT</name>
<dbReference type="InterPro" id="IPR020846">
    <property type="entry name" value="MFS_dom"/>
</dbReference>
<dbReference type="EMBL" id="QGNA01000002">
    <property type="protein sequence ID" value="PWS37514.1"/>
    <property type="molecule type" value="Genomic_DNA"/>
</dbReference>
<keyword evidence="9" id="KW-1185">Reference proteome</keyword>
<evidence type="ECO:0000313" key="8">
    <source>
        <dbReference type="EMBL" id="PWS37514.1"/>
    </source>
</evidence>
<protein>
    <recommendedName>
        <fullName evidence="7">Major facilitator superfamily (MFS) profile domain-containing protein</fullName>
    </recommendedName>
</protein>
<dbReference type="InterPro" id="IPR036259">
    <property type="entry name" value="MFS_trans_sf"/>
</dbReference>
<comment type="subcellular location">
    <subcellularLocation>
        <location evidence="1">Cell membrane</location>
        <topology evidence="1">Multi-pass membrane protein</topology>
    </subcellularLocation>
</comment>
<proteinExistence type="predicted"/>
<evidence type="ECO:0000256" key="4">
    <source>
        <dbReference type="ARBA" id="ARBA00022989"/>
    </source>
</evidence>
<dbReference type="PANTHER" id="PTHR43124">
    <property type="entry name" value="PURINE EFFLUX PUMP PBUE"/>
    <property type="match status" value="1"/>
</dbReference>
<evidence type="ECO:0000256" key="5">
    <source>
        <dbReference type="ARBA" id="ARBA00023136"/>
    </source>
</evidence>